<organism evidence="1 2">
    <name type="scientific">Prauserella muralis</name>
    <dbReference type="NCBI Taxonomy" id="588067"/>
    <lineage>
        <taxon>Bacteria</taxon>
        <taxon>Bacillati</taxon>
        <taxon>Actinomycetota</taxon>
        <taxon>Actinomycetes</taxon>
        <taxon>Pseudonocardiales</taxon>
        <taxon>Pseudonocardiaceae</taxon>
        <taxon>Prauserella</taxon>
    </lineage>
</organism>
<accession>A0A2V4AM34</accession>
<reference evidence="1 2" key="1">
    <citation type="submission" date="2016-07" db="EMBL/GenBank/DDBJ databases">
        <title>Draft genome sequence of Prauserella muralis DSM 45305, isolated from a mould-covered wall in an indoor environment.</title>
        <authorList>
            <person name="Ruckert C."/>
            <person name="Albersmeier A."/>
            <person name="Jiang C.-L."/>
            <person name="Jiang Y."/>
            <person name="Kalinowski J."/>
            <person name="Schneider O."/>
            <person name="Winkler A."/>
            <person name="Zotchev S.B."/>
        </authorList>
    </citation>
    <scope>NUCLEOTIDE SEQUENCE [LARGE SCALE GENOMIC DNA]</scope>
    <source>
        <strain evidence="1 2">DSM 45305</strain>
    </source>
</reference>
<dbReference type="Proteomes" id="UP000249915">
    <property type="component" value="Unassembled WGS sequence"/>
</dbReference>
<protein>
    <submittedName>
        <fullName evidence="1">Uncharacterized protein</fullName>
    </submittedName>
</protein>
<dbReference type="EMBL" id="MASW01000006">
    <property type="protein sequence ID" value="PXY21351.1"/>
    <property type="molecule type" value="Genomic_DNA"/>
</dbReference>
<dbReference type="AlphaFoldDB" id="A0A2V4AM34"/>
<proteinExistence type="predicted"/>
<keyword evidence="2" id="KW-1185">Reference proteome</keyword>
<evidence type="ECO:0000313" key="2">
    <source>
        <dbReference type="Proteomes" id="UP000249915"/>
    </source>
</evidence>
<evidence type="ECO:0000313" key="1">
    <source>
        <dbReference type="EMBL" id="PXY21351.1"/>
    </source>
</evidence>
<comment type="caution">
    <text evidence="1">The sequence shown here is derived from an EMBL/GenBank/DDBJ whole genome shotgun (WGS) entry which is preliminary data.</text>
</comment>
<gene>
    <name evidence="1" type="ORF">BAY60_28355</name>
</gene>
<sequence>MLWHGGKDRGHLIRLANVSPAHTLAEDVLVQYRQNRLSVTRQLTYSDSDRGKNLTSRCSSWVHRSSCIPGT</sequence>
<name>A0A2V4AM34_9PSEU</name>